<feature type="region of interest" description="Disordered" evidence="1">
    <location>
        <begin position="1"/>
        <end position="40"/>
    </location>
</feature>
<evidence type="ECO:0000256" key="1">
    <source>
        <dbReference type="SAM" id="MobiDB-lite"/>
    </source>
</evidence>
<feature type="compositionally biased region" description="Polar residues" evidence="1">
    <location>
        <begin position="1025"/>
        <end position="1034"/>
    </location>
</feature>
<name>A0ABM4TM98_DROSZ</name>
<feature type="region of interest" description="Disordered" evidence="1">
    <location>
        <begin position="809"/>
        <end position="828"/>
    </location>
</feature>
<organism evidence="2 3">
    <name type="scientific">Drosophila suzukii</name>
    <name type="common">Spotted-wing drosophila fruit fly</name>
    <dbReference type="NCBI Taxonomy" id="28584"/>
    <lineage>
        <taxon>Eukaryota</taxon>
        <taxon>Metazoa</taxon>
        <taxon>Ecdysozoa</taxon>
        <taxon>Arthropoda</taxon>
        <taxon>Hexapoda</taxon>
        <taxon>Insecta</taxon>
        <taxon>Pterygota</taxon>
        <taxon>Neoptera</taxon>
        <taxon>Endopterygota</taxon>
        <taxon>Diptera</taxon>
        <taxon>Brachycera</taxon>
        <taxon>Muscomorpha</taxon>
        <taxon>Ephydroidea</taxon>
        <taxon>Drosophilidae</taxon>
        <taxon>Drosophila</taxon>
        <taxon>Sophophora</taxon>
    </lineage>
</organism>
<dbReference type="RefSeq" id="XP_070851095.1">
    <property type="nucleotide sequence ID" value="XM_070994994.1"/>
</dbReference>
<feature type="compositionally biased region" description="Polar residues" evidence="1">
    <location>
        <begin position="903"/>
        <end position="912"/>
    </location>
</feature>
<feature type="compositionally biased region" description="Low complexity" evidence="1">
    <location>
        <begin position="1"/>
        <end position="26"/>
    </location>
</feature>
<dbReference type="GeneID" id="108017926"/>
<evidence type="ECO:0000313" key="2">
    <source>
        <dbReference type="Proteomes" id="UP001652628"/>
    </source>
</evidence>
<protein>
    <submittedName>
        <fullName evidence="3">Uncharacterized protein M7BP isoform X13</fullName>
    </submittedName>
</protein>
<feature type="compositionally biased region" description="Polar residues" evidence="1">
    <location>
        <begin position="809"/>
        <end position="820"/>
    </location>
</feature>
<dbReference type="Gene3D" id="3.30.40.10">
    <property type="entry name" value="Zinc/RING finger domain, C3HC4 (zinc finger)"/>
    <property type="match status" value="1"/>
</dbReference>
<dbReference type="Proteomes" id="UP001652628">
    <property type="component" value="Chromosome 2R"/>
</dbReference>
<feature type="region of interest" description="Disordered" evidence="1">
    <location>
        <begin position="845"/>
        <end position="952"/>
    </location>
</feature>
<gene>
    <name evidence="3" type="primary">M7BP</name>
</gene>
<proteinExistence type="predicted"/>
<accession>A0ABM4TM98</accession>
<evidence type="ECO:0000313" key="3">
    <source>
        <dbReference type="RefSeq" id="XP_070851095.1"/>
    </source>
</evidence>
<feature type="region of interest" description="Disordered" evidence="1">
    <location>
        <begin position="725"/>
        <end position="744"/>
    </location>
</feature>
<feature type="compositionally biased region" description="Low complexity" evidence="1">
    <location>
        <begin position="1044"/>
        <end position="1053"/>
    </location>
</feature>
<feature type="region of interest" description="Disordered" evidence="1">
    <location>
        <begin position="1025"/>
        <end position="1053"/>
    </location>
</feature>
<sequence>MAAEAPAATSPAGCNSSSNIRSSSNSKETSPDPDPVQLQLNSSVDSGIAVLEAETPTLRRRQRLSQCQRILQVLQRDHLTHQQLRDRLSKLAHKKWKREEKDSSEDHNCNVCCADLDLSSAKKHFRQTTLKSSKFITNLSTVFRLPSYVTCCTCGKSVCRGPKCADWRPKDAKWECQLCQSSKESLAHTSSWVAEQMSFNQHKFVYPMRARSEVYIPIVGDGNDSSMQFESVSQIGQTASMDERAKIREYVEEIVAEMLGGNLDHIRVGQLSKSENYLQLFDKFHAKLSNLLINVENSLCARALKGDLPAIVNGHNSGNGLGHNNNNNNNNNADSELADISQTRLRSLIETIIAETLRSTSLSASGAVSEISLDTRSHASGNGLKRRHRTEHYFEPKIYQDLLATAVLNKIADKEGNTRLLAESTPDLSGRHIDENFNAEALSTTSGSSIEPRSDCSLTDHEIGLDNGKSQSLQTDLERESVLSDYIAAHMVPLPDFSASVTESEDDIGSISSGMIGDGNWEDNWLFKKKRSSATPSSIGMLVPAPTENVRAQIGDKTTDEVSDLSEMGSDIEESSMDLLRCNDLNDRLLSKHLIGGQNTKLVLDELVDRTSLTSHTLLEEHEPAFTETTNEYVVSPMAVPSDIKAPSPTPPPPPMIFQDDLLNEEPDHTPIAGSIAEREVKKWYNAVEMPNNPYAPEALKQRISGTQERFMDVPNISPSAEQKALASALTENPDPPSPKTDYKRYSRDYYINNAPTPTDSTGSGNAAASVAAEDVEDIVINEAQKESNQPQELVYKALPVQVLDESLDSQSNPSLYSLQTTTTTSDESDTVRIYDFNKQETTVIKKAAPVEQQPSTSTTSSMESAQSGPPSSSSIDSSVSKKRERPVVLQFGPGDSAPTLGSPVSTPTRGSTPPAFRFLQPKRRLIDPSQVLSVDEDDVPEPTTPSAEKPAVEDEVVHSMPSVKALAQAFLLTSKHTQPQRRWRAKVRIAAPPDTPDKPDTSLTKRHKLEHAVSMAEVADESTIASDLSSLETDPSIHSEGNPPIASPASPVPVRHGFLRSNIAFFENLKFK</sequence>
<dbReference type="InterPro" id="IPR013083">
    <property type="entry name" value="Znf_RING/FYVE/PHD"/>
</dbReference>
<feature type="compositionally biased region" description="Low complexity" evidence="1">
    <location>
        <begin position="861"/>
        <end position="879"/>
    </location>
</feature>
<keyword evidence="2" id="KW-1185">Reference proteome</keyword>
<reference evidence="3" key="1">
    <citation type="submission" date="2025-08" db="UniProtKB">
        <authorList>
            <consortium name="RefSeq"/>
        </authorList>
    </citation>
    <scope>IDENTIFICATION</scope>
</reference>